<accession>A0ABT8A8X9</accession>
<feature type="transmembrane region" description="Helical" evidence="1">
    <location>
        <begin position="12"/>
        <end position="32"/>
    </location>
</feature>
<organism evidence="2 3">
    <name type="scientific">Paeniroseomonas aquatica</name>
    <dbReference type="NCBI Taxonomy" id="373043"/>
    <lineage>
        <taxon>Bacteria</taxon>
        <taxon>Pseudomonadati</taxon>
        <taxon>Pseudomonadota</taxon>
        <taxon>Alphaproteobacteria</taxon>
        <taxon>Acetobacterales</taxon>
        <taxon>Acetobacteraceae</taxon>
        <taxon>Paeniroseomonas</taxon>
    </lineage>
</organism>
<evidence type="ECO:0000313" key="3">
    <source>
        <dbReference type="Proteomes" id="UP001529369"/>
    </source>
</evidence>
<feature type="transmembrane region" description="Helical" evidence="1">
    <location>
        <begin position="44"/>
        <end position="62"/>
    </location>
</feature>
<dbReference type="RefSeq" id="WP_290317747.1">
    <property type="nucleotide sequence ID" value="NZ_JAUFPN010000153.1"/>
</dbReference>
<keyword evidence="1" id="KW-0812">Transmembrane</keyword>
<feature type="transmembrane region" description="Helical" evidence="1">
    <location>
        <begin position="123"/>
        <end position="146"/>
    </location>
</feature>
<proteinExistence type="predicted"/>
<feature type="transmembrane region" description="Helical" evidence="1">
    <location>
        <begin position="152"/>
        <end position="173"/>
    </location>
</feature>
<reference evidence="3" key="1">
    <citation type="journal article" date="2019" name="Int. J. Syst. Evol. Microbiol.">
        <title>The Global Catalogue of Microorganisms (GCM) 10K type strain sequencing project: providing services to taxonomists for standard genome sequencing and annotation.</title>
        <authorList>
            <consortium name="The Broad Institute Genomics Platform"/>
            <consortium name="The Broad Institute Genome Sequencing Center for Infectious Disease"/>
            <person name="Wu L."/>
            <person name="Ma J."/>
        </authorList>
    </citation>
    <scope>NUCLEOTIDE SEQUENCE [LARGE SCALE GENOMIC DNA]</scope>
    <source>
        <strain evidence="3">CECT 7131</strain>
    </source>
</reference>
<evidence type="ECO:0000256" key="1">
    <source>
        <dbReference type="SAM" id="Phobius"/>
    </source>
</evidence>
<protein>
    <submittedName>
        <fullName evidence="2">Uncharacterized protein</fullName>
    </submittedName>
</protein>
<keyword evidence="1" id="KW-1133">Transmembrane helix</keyword>
<keyword evidence="3" id="KW-1185">Reference proteome</keyword>
<evidence type="ECO:0000313" key="2">
    <source>
        <dbReference type="EMBL" id="MDN3565876.1"/>
    </source>
</evidence>
<gene>
    <name evidence="2" type="ORF">QWZ14_16015</name>
</gene>
<dbReference type="Proteomes" id="UP001529369">
    <property type="component" value="Unassembled WGS sequence"/>
</dbReference>
<keyword evidence="1" id="KW-0472">Membrane</keyword>
<sequence length="194" mass="19110">MSATHPFWRPALAGGLAFGLAFLGHALVAAGLGWGLRQAGPGSLAWLVLVPPVVAELGKLLMLRLAGGVPAWPLLGTVFGLCDAALLLSQPGPALATAAGTILLHGALGGLAAAVARRRGLAAGALLALLAHVLASLALILATVALARHQGIPPATAAGMAGLVLALLLALAARSYSAATAREAESPKASASSR</sequence>
<dbReference type="EMBL" id="JAUFPN010000153">
    <property type="protein sequence ID" value="MDN3565876.1"/>
    <property type="molecule type" value="Genomic_DNA"/>
</dbReference>
<name>A0ABT8A8X9_9PROT</name>
<feature type="transmembrane region" description="Helical" evidence="1">
    <location>
        <begin position="69"/>
        <end position="88"/>
    </location>
</feature>
<feature type="transmembrane region" description="Helical" evidence="1">
    <location>
        <begin position="94"/>
        <end position="116"/>
    </location>
</feature>
<comment type="caution">
    <text evidence="2">The sequence shown here is derived from an EMBL/GenBank/DDBJ whole genome shotgun (WGS) entry which is preliminary data.</text>
</comment>